<dbReference type="AlphaFoldDB" id="A0A1I3VL20"/>
<proteinExistence type="predicted"/>
<dbReference type="Proteomes" id="UP000199111">
    <property type="component" value="Unassembled WGS sequence"/>
</dbReference>
<dbReference type="EMBL" id="FOQY01000014">
    <property type="protein sequence ID" value="SFJ95016.1"/>
    <property type="molecule type" value="Genomic_DNA"/>
</dbReference>
<protein>
    <submittedName>
        <fullName evidence="1">Uncharacterized protein</fullName>
    </submittedName>
</protein>
<dbReference type="RefSeq" id="WP_093888774.1">
    <property type="nucleotide sequence ID" value="NZ_FOQY01000014.1"/>
</dbReference>
<sequence length="250" mass="27737">MELLDFHPGGYRFIKVEGVFQFSSGVAAAPGFALERVRFARPVPLAEGFAAVERHLAAIGRPTTAFAACELRSSAPFTEQGFVDFNRVYVKTLERWGLYSDGVNPVARTNVCPAYDKPEVPSLHAFSYTVESDSPHPTFVLAGNAECAQGPGEYRDSIVRRGETSIDAMRDKLRFVRAEQEERLRVLGLQWSHVLSTQAYTLHEVGPLLREEIFAYGAGTGAVTWHLASPPVVDCEYEMDARTVLREILL</sequence>
<accession>A0A1I3VL20</accession>
<name>A0A1I3VL20_9ACTN</name>
<evidence type="ECO:0000313" key="2">
    <source>
        <dbReference type="Proteomes" id="UP000199111"/>
    </source>
</evidence>
<evidence type="ECO:0000313" key="1">
    <source>
        <dbReference type="EMBL" id="SFJ95016.1"/>
    </source>
</evidence>
<keyword evidence="2" id="KW-1185">Reference proteome</keyword>
<organism evidence="1 2">
    <name type="scientific">Streptosporangium canum</name>
    <dbReference type="NCBI Taxonomy" id="324952"/>
    <lineage>
        <taxon>Bacteria</taxon>
        <taxon>Bacillati</taxon>
        <taxon>Actinomycetota</taxon>
        <taxon>Actinomycetes</taxon>
        <taxon>Streptosporangiales</taxon>
        <taxon>Streptosporangiaceae</taxon>
        <taxon>Streptosporangium</taxon>
    </lineage>
</organism>
<gene>
    <name evidence="1" type="ORF">SAMN05216275_114115</name>
</gene>
<reference evidence="2" key="1">
    <citation type="submission" date="2016-10" db="EMBL/GenBank/DDBJ databases">
        <authorList>
            <person name="Varghese N."/>
            <person name="Submissions S."/>
        </authorList>
    </citation>
    <scope>NUCLEOTIDE SEQUENCE [LARGE SCALE GENOMIC DNA]</scope>
    <source>
        <strain evidence="2">CGMCC 4.2126</strain>
    </source>
</reference>
<dbReference type="GeneID" id="96300038"/>